<dbReference type="GO" id="GO:0016020">
    <property type="term" value="C:membrane"/>
    <property type="evidence" value="ECO:0007669"/>
    <property type="project" value="TreeGrafter"/>
</dbReference>
<dbReference type="GO" id="GO:0016787">
    <property type="term" value="F:hydrolase activity"/>
    <property type="evidence" value="ECO:0007669"/>
    <property type="project" value="UniProtKB-KW"/>
</dbReference>
<dbReference type="InterPro" id="IPR000639">
    <property type="entry name" value="Epox_hydrolase-like"/>
</dbReference>
<organism evidence="3 4">
    <name type="scientific">Paenibacillus agilis</name>
    <dbReference type="NCBI Taxonomy" id="3020863"/>
    <lineage>
        <taxon>Bacteria</taxon>
        <taxon>Bacillati</taxon>
        <taxon>Bacillota</taxon>
        <taxon>Bacilli</taxon>
        <taxon>Bacillales</taxon>
        <taxon>Paenibacillaceae</taxon>
        <taxon>Paenibacillus</taxon>
    </lineage>
</organism>
<protein>
    <submittedName>
        <fullName evidence="3">Alpha/beta hydrolase</fullName>
    </submittedName>
</protein>
<dbReference type="SUPFAM" id="SSF53474">
    <property type="entry name" value="alpha/beta-Hydrolases"/>
    <property type="match status" value="1"/>
</dbReference>
<dbReference type="Gene3D" id="3.40.50.1820">
    <property type="entry name" value="alpha/beta hydrolase"/>
    <property type="match status" value="1"/>
</dbReference>
<evidence type="ECO:0000256" key="1">
    <source>
        <dbReference type="ARBA" id="ARBA00022801"/>
    </source>
</evidence>
<comment type="caution">
    <text evidence="3">The sequence shown here is derived from an EMBL/GenBank/DDBJ whole genome shotgun (WGS) entry which is preliminary data.</text>
</comment>
<accession>A0A559IKE7</accession>
<keyword evidence="1 3" id="KW-0378">Hydrolase</keyword>
<evidence type="ECO:0000259" key="2">
    <source>
        <dbReference type="Pfam" id="PF00561"/>
    </source>
</evidence>
<dbReference type="Pfam" id="PF00561">
    <property type="entry name" value="Abhydrolase_1"/>
    <property type="match status" value="1"/>
</dbReference>
<keyword evidence="4" id="KW-1185">Reference proteome</keyword>
<dbReference type="AlphaFoldDB" id="A0A559IKE7"/>
<dbReference type="EMBL" id="VNJK01000003">
    <property type="protein sequence ID" value="TVX88128.1"/>
    <property type="molecule type" value="Genomic_DNA"/>
</dbReference>
<feature type="domain" description="AB hydrolase-1" evidence="2">
    <location>
        <begin position="22"/>
        <end position="254"/>
    </location>
</feature>
<sequence length="278" mass="31575">MGYYVTVEKGVNVYVEDVGSGKPVVLIHGWPVNHNMFEYQTSQLPKYGYRTISIDLRGFGKSDRPWQGYSYDRMADDIHEVLETLRLKNVRLIGFSMGGAIAIRYMARHAGKRVSQLILVDAAAPAFTQRPGFPYGFTKAEIDALLEQNDKDRPQLLTDFGNIFFAQSISDSFRNWFQLLGLEADSHATYETLKSLRDEDLRADLAKIHVPTAIFHGKLDKVAPYPLAIAMNEGIKGSLLVPFEHSGHGSFYDEREKFHKELLSFLDSLRYFVGEEEI</sequence>
<name>A0A559IKE7_9BACL</name>
<proteinExistence type="predicted"/>
<evidence type="ECO:0000313" key="3">
    <source>
        <dbReference type="EMBL" id="TVX88128.1"/>
    </source>
</evidence>
<dbReference type="InterPro" id="IPR000073">
    <property type="entry name" value="AB_hydrolase_1"/>
</dbReference>
<dbReference type="PRINTS" id="PR00111">
    <property type="entry name" value="ABHYDROLASE"/>
</dbReference>
<dbReference type="InterPro" id="IPR050266">
    <property type="entry name" value="AB_hydrolase_sf"/>
</dbReference>
<dbReference type="InterPro" id="IPR029058">
    <property type="entry name" value="AB_hydrolase_fold"/>
</dbReference>
<dbReference type="RefSeq" id="WP_144993024.1">
    <property type="nucleotide sequence ID" value="NZ_VNJK01000003.1"/>
</dbReference>
<dbReference type="PANTHER" id="PTHR43798">
    <property type="entry name" value="MONOACYLGLYCEROL LIPASE"/>
    <property type="match status" value="1"/>
</dbReference>
<reference evidence="3 4" key="1">
    <citation type="submission" date="2019-07" db="EMBL/GenBank/DDBJ databases">
        <authorList>
            <person name="Kim J."/>
        </authorList>
    </citation>
    <scope>NUCLEOTIDE SEQUENCE [LARGE SCALE GENOMIC DNA]</scope>
    <source>
        <strain evidence="3 4">N4</strain>
    </source>
</reference>
<dbReference type="OrthoDB" id="9773293at2"/>
<dbReference type="PRINTS" id="PR00412">
    <property type="entry name" value="EPOXHYDRLASE"/>
</dbReference>
<dbReference type="Proteomes" id="UP000318102">
    <property type="component" value="Unassembled WGS sequence"/>
</dbReference>
<dbReference type="PANTHER" id="PTHR43798:SF31">
    <property type="entry name" value="AB HYDROLASE SUPERFAMILY PROTEIN YCLE"/>
    <property type="match status" value="1"/>
</dbReference>
<evidence type="ECO:0000313" key="4">
    <source>
        <dbReference type="Proteomes" id="UP000318102"/>
    </source>
</evidence>
<gene>
    <name evidence="3" type="ORF">FPZ44_19670</name>
</gene>